<evidence type="ECO:0000256" key="2">
    <source>
        <dbReference type="ARBA" id="ARBA00022741"/>
    </source>
</evidence>
<dbReference type="CDD" id="cd03260">
    <property type="entry name" value="ABC_PstB_phosphate_transporter"/>
    <property type="match status" value="1"/>
</dbReference>
<keyword evidence="1" id="KW-0813">Transport</keyword>
<dbReference type="EMBL" id="LVLJ01000822">
    <property type="protein sequence ID" value="OAE32456.1"/>
    <property type="molecule type" value="Genomic_DNA"/>
</dbReference>
<protein>
    <recommendedName>
        <fullName evidence="6">ABC transporter domain-containing protein</fullName>
    </recommendedName>
</protein>
<dbReference type="FunFam" id="3.40.50.300:FF:001209">
    <property type="entry name" value="ABC transporter, ATP-binding protein"/>
    <property type="match status" value="1"/>
</dbReference>
<dbReference type="InterPro" id="IPR027417">
    <property type="entry name" value="P-loop_NTPase"/>
</dbReference>
<organism evidence="7 8">
    <name type="scientific">Marchantia polymorpha subsp. ruderalis</name>
    <dbReference type="NCBI Taxonomy" id="1480154"/>
    <lineage>
        <taxon>Eukaryota</taxon>
        <taxon>Viridiplantae</taxon>
        <taxon>Streptophyta</taxon>
        <taxon>Embryophyta</taxon>
        <taxon>Marchantiophyta</taxon>
        <taxon>Marchantiopsida</taxon>
        <taxon>Marchantiidae</taxon>
        <taxon>Marchantiales</taxon>
        <taxon>Marchantiaceae</taxon>
        <taxon>Marchantia</taxon>
    </lineage>
</organism>
<sequence>MVVLVVVAEGEEEEEGSINIEMRGGELALRRSSEGAGGRQAEGGRERDMEKTRRKYLEYMSSGSLYGWGEVLSSYRETAGGFTPVASAFVSFLAWLNTINVMLWPSIQAVSYQLHQLVQCVNGGEDESREHLLSIPATEEKVTHAKISIQGLDRFSDEGVRILMSVSLQIGAGQIVGIIGPSGSGKSTILRAINRLWEPPSGTIFVDGEDITKQSVVSVRRRCGMLFQTPTLFDGTVAENIRYGPSLAGEKLTDKRVEELLKAADLDPTFGSKSVIGLSVGQAQRVALARTLANEPEILLLDEPTSALDPVSTKHIEESVLDLNRNRGLTVVFVSHSLEQVRRLADVVCLVANGEVLEVLKPSDLANATHPVVREYMAAAS</sequence>
<dbReference type="Proteomes" id="UP000077202">
    <property type="component" value="Unassembled WGS sequence"/>
</dbReference>
<evidence type="ECO:0000256" key="4">
    <source>
        <dbReference type="ARBA" id="ARBA00061382"/>
    </source>
</evidence>
<dbReference type="Gene3D" id="3.40.50.300">
    <property type="entry name" value="P-loop containing nucleotide triphosphate hydrolases"/>
    <property type="match status" value="1"/>
</dbReference>
<feature type="region of interest" description="Disordered" evidence="5">
    <location>
        <begin position="31"/>
        <end position="50"/>
    </location>
</feature>
<comment type="caution">
    <text evidence="7">The sequence shown here is derived from an EMBL/GenBank/DDBJ whole genome shotgun (WGS) entry which is preliminary data.</text>
</comment>
<evidence type="ECO:0000256" key="5">
    <source>
        <dbReference type="SAM" id="MobiDB-lite"/>
    </source>
</evidence>
<dbReference type="InterPro" id="IPR003439">
    <property type="entry name" value="ABC_transporter-like_ATP-bd"/>
</dbReference>
<evidence type="ECO:0000313" key="7">
    <source>
        <dbReference type="EMBL" id="OAE32456.1"/>
    </source>
</evidence>
<keyword evidence="2" id="KW-0547">Nucleotide-binding</keyword>
<dbReference type="GO" id="GO:0016020">
    <property type="term" value="C:membrane"/>
    <property type="evidence" value="ECO:0007669"/>
    <property type="project" value="InterPro"/>
</dbReference>
<dbReference type="SUPFAM" id="SSF52540">
    <property type="entry name" value="P-loop containing nucleoside triphosphate hydrolases"/>
    <property type="match status" value="1"/>
</dbReference>
<comment type="similarity">
    <text evidence="4">Belongs to the ABC transporter superfamily. ABCI family.</text>
</comment>
<keyword evidence="8" id="KW-1185">Reference proteome</keyword>
<gene>
    <name evidence="7" type="ORF">AXG93_3218s1290</name>
</gene>
<dbReference type="GO" id="GO:0005524">
    <property type="term" value="F:ATP binding"/>
    <property type="evidence" value="ECO:0007669"/>
    <property type="project" value="UniProtKB-KW"/>
</dbReference>
<dbReference type="InterPro" id="IPR005670">
    <property type="entry name" value="PstB-like"/>
</dbReference>
<dbReference type="GO" id="GO:0016887">
    <property type="term" value="F:ATP hydrolysis activity"/>
    <property type="evidence" value="ECO:0007669"/>
    <property type="project" value="InterPro"/>
</dbReference>
<feature type="domain" description="ABC transporter" evidence="6">
    <location>
        <begin position="147"/>
        <end position="378"/>
    </location>
</feature>
<reference evidence="7" key="1">
    <citation type="submission" date="2016-03" db="EMBL/GenBank/DDBJ databases">
        <title>Mechanisms controlling the formation of the plant cell surface in tip-growing cells are functionally conserved among land plants.</title>
        <authorList>
            <person name="Honkanen S."/>
            <person name="Jones V.A."/>
            <person name="Morieri G."/>
            <person name="Champion C."/>
            <person name="Hetherington A.J."/>
            <person name="Kelly S."/>
            <person name="Saint-Marcoux D."/>
            <person name="Proust H."/>
            <person name="Prescott H."/>
            <person name="Dolan L."/>
        </authorList>
    </citation>
    <scope>NUCLEOTIDE SEQUENCE [LARGE SCALE GENOMIC DNA]</scope>
    <source>
        <tissue evidence="7">Whole gametophyte</tissue>
    </source>
</reference>
<accession>A0A176WJU0</accession>
<dbReference type="GO" id="GO:0035435">
    <property type="term" value="P:phosphate ion transmembrane transport"/>
    <property type="evidence" value="ECO:0007669"/>
    <property type="project" value="InterPro"/>
</dbReference>
<keyword evidence="3" id="KW-0067">ATP-binding</keyword>
<evidence type="ECO:0000256" key="1">
    <source>
        <dbReference type="ARBA" id="ARBA00022448"/>
    </source>
</evidence>
<dbReference type="Pfam" id="PF00005">
    <property type="entry name" value="ABC_tran"/>
    <property type="match status" value="1"/>
</dbReference>
<dbReference type="PROSITE" id="PS00211">
    <property type="entry name" value="ABC_TRANSPORTER_1"/>
    <property type="match status" value="1"/>
</dbReference>
<dbReference type="InterPro" id="IPR017871">
    <property type="entry name" value="ABC_transporter-like_CS"/>
</dbReference>
<dbReference type="InterPro" id="IPR003593">
    <property type="entry name" value="AAA+_ATPase"/>
</dbReference>
<dbReference type="SMART" id="SM00382">
    <property type="entry name" value="AAA"/>
    <property type="match status" value="1"/>
</dbReference>
<evidence type="ECO:0000313" key="8">
    <source>
        <dbReference type="Proteomes" id="UP000077202"/>
    </source>
</evidence>
<evidence type="ECO:0000256" key="3">
    <source>
        <dbReference type="ARBA" id="ARBA00022840"/>
    </source>
</evidence>
<proteinExistence type="inferred from homology"/>
<dbReference type="PANTHER" id="PTHR43423:SF1">
    <property type="entry name" value="ABC TRANSPORTER I FAMILY MEMBER 17"/>
    <property type="match status" value="1"/>
</dbReference>
<dbReference type="AlphaFoldDB" id="A0A176WJU0"/>
<dbReference type="PROSITE" id="PS50893">
    <property type="entry name" value="ABC_TRANSPORTER_2"/>
    <property type="match status" value="1"/>
</dbReference>
<evidence type="ECO:0000259" key="6">
    <source>
        <dbReference type="PROSITE" id="PS50893"/>
    </source>
</evidence>
<dbReference type="PANTHER" id="PTHR43423">
    <property type="entry name" value="ABC TRANSPORTER I FAMILY MEMBER 17"/>
    <property type="match status" value="1"/>
</dbReference>
<name>A0A176WJU0_MARPO</name>
<dbReference type="GO" id="GO:0005315">
    <property type="term" value="F:phosphate transmembrane transporter activity"/>
    <property type="evidence" value="ECO:0007669"/>
    <property type="project" value="InterPro"/>
</dbReference>